<dbReference type="RefSeq" id="WP_216835048.1">
    <property type="nucleotide sequence ID" value="NZ_JAFNJS010000001.1"/>
</dbReference>
<evidence type="ECO:0000313" key="4">
    <source>
        <dbReference type="Proteomes" id="UP001595420"/>
    </source>
</evidence>
<gene>
    <name evidence="3" type="ORF">ACFOD3_04730</name>
</gene>
<reference evidence="4" key="1">
    <citation type="journal article" date="2019" name="Int. J. Syst. Evol. Microbiol.">
        <title>The Global Catalogue of Microorganisms (GCM) 10K type strain sequencing project: providing services to taxonomists for standard genome sequencing and annotation.</title>
        <authorList>
            <consortium name="The Broad Institute Genomics Platform"/>
            <consortium name="The Broad Institute Genome Sequencing Center for Infectious Disease"/>
            <person name="Wu L."/>
            <person name="Ma J."/>
        </authorList>
    </citation>
    <scope>NUCLEOTIDE SEQUENCE [LARGE SCALE GENOMIC DNA]</scope>
    <source>
        <strain evidence="4">CGMCC 1.16855</strain>
    </source>
</reference>
<comment type="caution">
    <text evidence="3">The sequence shown here is derived from an EMBL/GenBank/DDBJ whole genome shotgun (WGS) entry which is preliminary data.</text>
</comment>
<protein>
    <submittedName>
        <fullName evidence="3">CsbD family protein</fullName>
    </submittedName>
</protein>
<feature type="compositionally biased region" description="Basic and acidic residues" evidence="1">
    <location>
        <begin position="48"/>
        <end position="64"/>
    </location>
</feature>
<evidence type="ECO:0000259" key="2">
    <source>
        <dbReference type="Pfam" id="PF05532"/>
    </source>
</evidence>
<evidence type="ECO:0000256" key="1">
    <source>
        <dbReference type="SAM" id="MobiDB-lite"/>
    </source>
</evidence>
<dbReference type="Pfam" id="PF05532">
    <property type="entry name" value="CsbD"/>
    <property type="match status" value="1"/>
</dbReference>
<feature type="domain" description="CsbD-like" evidence="2">
    <location>
        <begin position="4"/>
        <end position="56"/>
    </location>
</feature>
<feature type="region of interest" description="Disordered" evidence="1">
    <location>
        <begin position="41"/>
        <end position="64"/>
    </location>
</feature>
<keyword evidence="4" id="KW-1185">Reference proteome</keyword>
<sequence>MDKDRIKGALNEAKGEVKKTVGEAVGNERLEAEGHLDVAKGKTQKAVGETKDAARDMIDGKNRV</sequence>
<dbReference type="Proteomes" id="UP001595420">
    <property type="component" value="Unassembled WGS sequence"/>
</dbReference>
<accession>A0ABV7BRF4</accession>
<dbReference type="EMBL" id="JBHRSB010000001">
    <property type="protein sequence ID" value="MFC2999188.1"/>
    <property type="molecule type" value="Genomic_DNA"/>
</dbReference>
<evidence type="ECO:0000313" key="3">
    <source>
        <dbReference type="EMBL" id="MFC2999188.1"/>
    </source>
</evidence>
<dbReference type="InterPro" id="IPR008462">
    <property type="entry name" value="CsbD"/>
</dbReference>
<name>A0ABV7BRF4_9PROT</name>
<organism evidence="3 4">
    <name type="scientific">Falsiroseomonas tokyonensis</name>
    <dbReference type="NCBI Taxonomy" id="430521"/>
    <lineage>
        <taxon>Bacteria</taxon>
        <taxon>Pseudomonadati</taxon>
        <taxon>Pseudomonadota</taxon>
        <taxon>Alphaproteobacteria</taxon>
        <taxon>Acetobacterales</taxon>
        <taxon>Roseomonadaceae</taxon>
        <taxon>Falsiroseomonas</taxon>
    </lineage>
</organism>
<proteinExistence type="predicted"/>